<comment type="caution">
    <text evidence="1">The sequence shown here is derived from an EMBL/GenBank/DDBJ whole genome shotgun (WGS) entry which is preliminary data.</text>
</comment>
<dbReference type="Proteomes" id="UP000009311">
    <property type="component" value="Unassembled WGS sequence"/>
</dbReference>
<reference evidence="1 2" key="1">
    <citation type="submission" date="2012-06" db="EMBL/GenBank/DDBJ databases">
        <title>Draft Genome Sequence of Lactobacillus pasteurii CRBIP 24.76T.</title>
        <authorList>
            <person name="Cousin S."/>
            <person name="Bouchier C."/>
            <person name="Loux V."/>
            <person name="Ma L."/>
            <person name="Creno S."/>
            <person name="Bizet C."/>
            <person name="Clermont D."/>
        </authorList>
    </citation>
    <scope>NUCLEOTIDE SEQUENCE [LARGE SCALE GENOMIC DNA]</scope>
    <source>
        <strain evidence="2">CRBIP 24.76T</strain>
    </source>
</reference>
<dbReference type="eggNOG" id="COG0582">
    <property type="taxonomic scope" value="Bacteria"/>
</dbReference>
<accession>I7IYQ3</accession>
<dbReference type="GO" id="GO:0006310">
    <property type="term" value="P:DNA recombination"/>
    <property type="evidence" value="ECO:0007669"/>
    <property type="project" value="InterPro"/>
</dbReference>
<evidence type="ECO:0000313" key="1">
    <source>
        <dbReference type="EMBL" id="CCI84642.1"/>
    </source>
</evidence>
<proteinExistence type="predicted"/>
<dbReference type="GO" id="GO:0015074">
    <property type="term" value="P:DNA integration"/>
    <property type="evidence" value="ECO:0007669"/>
    <property type="project" value="InterPro"/>
</dbReference>
<dbReference type="GO" id="GO:0003677">
    <property type="term" value="F:DNA binding"/>
    <property type="evidence" value="ECO:0007669"/>
    <property type="project" value="InterPro"/>
</dbReference>
<evidence type="ECO:0008006" key="3">
    <source>
        <dbReference type="Google" id="ProtNLM"/>
    </source>
</evidence>
<dbReference type="STRING" id="1423790.BN53_00720"/>
<dbReference type="Gene3D" id="1.10.443.10">
    <property type="entry name" value="Intergrase catalytic core"/>
    <property type="match status" value="1"/>
</dbReference>
<dbReference type="AlphaFoldDB" id="I7IYQ3"/>
<sequence length="145" mass="16809">MRPKGAYRYCLPIKNNKIIDLIKEFQIKQKKYLNEYGLKNTSGYIFLNLHNYRSISSNNQLPVTQASLNDMLKAACSKSGIEKQKNSVLALYSLRVYLSSLLGNDNRISNMYACQRMGNTIQVFLSTYVKENRESYKQNSRLWSC</sequence>
<name>I7IYQ3_9LACO</name>
<dbReference type="RefSeq" id="WP_009559194.1">
    <property type="nucleotide sequence ID" value="NZ_AYZN01000007.1"/>
</dbReference>
<dbReference type="InterPro" id="IPR013762">
    <property type="entry name" value="Integrase-like_cat_sf"/>
</dbReference>
<dbReference type="EMBL" id="CAKD01000008">
    <property type="protein sequence ID" value="CCI84642.1"/>
    <property type="molecule type" value="Genomic_DNA"/>
</dbReference>
<keyword evidence="2" id="KW-1185">Reference proteome</keyword>
<evidence type="ECO:0000313" key="2">
    <source>
        <dbReference type="Proteomes" id="UP000009311"/>
    </source>
</evidence>
<organism evidence="1 2">
    <name type="scientific">Lactobacillus pasteurii DSM 23907 = CRBIP 24.76</name>
    <dbReference type="NCBI Taxonomy" id="1423790"/>
    <lineage>
        <taxon>Bacteria</taxon>
        <taxon>Bacillati</taxon>
        <taxon>Bacillota</taxon>
        <taxon>Bacilli</taxon>
        <taxon>Lactobacillales</taxon>
        <taxon>Lactobacillaceae</taxon>
        <taxon>Lactobacillus</taxon>
    </lineage>
</organism>
<protein>
    <recommendedName>
        <fullName evidence="3">Integrase</fullName>
    </recommendedName>
</protein>
<gene>
    <name evidence="1" type="ORF">BN53_00720</name>
</gene>